<organism evidence="1 2">
    <name type="scientific">Vararia minispora EC-137</name>
    <dbReference type="NCBI Taxonomy" id="1314806"/>
    <lineage>
        <taxon>Eukaryota</taxon>
        <taxon>Fungi</taxon>
        <taxon>Dikarya</taxon>
        <taxon>Basidiomycota</taxon>
        <taxon>Agaricomycotina</taxon>
        <taxon>Agaricomycetes</taxon>
        <taxon>Russulales</taxon>
        <taxon>Lachnocladiaceae</taxon>
        <taxon>Vararia</taxon>
    </lineage>
</organism>
<reference evidence="1" key="1">
    <citation type="submission" date="2021-02" db="EMBL/GenBank/DDBJ databases">
        <authorList>
            <consortium name="DOE Joint Genome Institute"/>
            <person name="Ahrendt S."/>
            <person name="Looney B.P."/>
            <person name="Miyauchi S."/>
            <person name="Morin E."/>
            <person name="Drula E."/>
            <person name="Courty P.E."/>
            <person name="Chicoki N."/>
            <person name="Fauchery L."/>
            <person name="Kohler A."/>
            <person name="Kuo A."/>
            <person name="Labutti K."/>
            <person name="Pangilinan J."/>
            <person name="Lipzen A."/>
            <person name="Riley R."/>
            <person name="Andreopoulos W."/>
            <person name="He G."/>
            <person name="Johnson J."/>
            <person name="Barry K.W."/>
            <person name="Grigoriev I.V."/>
            <person name="Nagy L."/>
            <person name="Hibbett D."/>
            <person name="Henrissat B."/>
            <person name="Matheny P.B."/>
            <person name="Labbe J."/>
            <person name="Martin F."/>
        </authorList>
    </citation>
    <scope>NUCLEOTIDE SEQUENCE</scope>
    <source>
        <strain evidence="1">EC-137</strain>
    </source>
</reference>
<accession>A0ACB8QUR9</accession>
<proteinExistence type="predicted"/>
<dbReference type="EMBL" id="MU273481">
    <property type="protein sequence ID" value="KAI0035649.1"/>
    <property type="molecule type" value="Genomic_DNA"/>
</dbReference>
<sequence>VKYIPSWMPGFDFIRKAHEWRKDLDDLVQAPFDMVKADVARNEAPPSFVAEALQREEIKVLTLEEEDRIKWSALGIYTGGADSTIAGITALVLLMSRYPAAQRRAQQEIDDVTGGNRLPTFEDMPKLKYVTACVKEVLRYWPVLPLGLPHRLTTHEVYNGYDIPEGSTVIANIWRALGMMHDENAYSDPFAFKPERFLSHEDGGLEEPDSMPAVFGYGRRICPGMLLGEASLNIYAARLLSVLDISPTKDEKGGEIALAEDDFKGPGVITMPRRFPCSIKPRSPLAASLVMS</sequence>
<comment type="caution">
    <text evidence="1">The sequence shown here is derived from an EMBL/GenBank/DDBJ whole genome shotgun (WGS) entry which is preliminary data.</text>
</comment>
<protein>
    <submittedName>
        <fullName evidence="1">Cytochrome P450</fullName>
    </submittedName>
</protein>
<evidence type="ECO:0000313" key="2">
    <source>
        <dbReference type="Proteomes" id="UP000814128"/>
    </source>
</evidence>
<evidence type="ECO:0000313" key="1">
    <source>
        <dbReference type="EMBL" id="KAI0035649.1"/>
    </source>
</evidence>
<dbReference type="Proteomes" id="UP000814128">
    <property type="component" value="Unassembled WGS sequence"/>
</dbReference>
<gene>
    <name evidence="1" type="ORF">K488DRAFT_42851</name>
</gene>
<keyword evidence="2" id="KW-1185">Reference proteome</keyword>
<reference evidence="1" key="2">
    <citation type="journal article" date="2022" name="New Phytol.">
        <title>Evolutionary transition to the ectomycorrhizal habit in the genomes of a hyperdiverse lineage of mushroom-forming fungi.</title>
        <authorList>
            <person name="Looney B."/>
            <person name="Miyauchi S."/>
            <person name="Morin E."/>
            <person name="Drula E."/>
            <person name="Courty P.E."/>
            <person name="Kohler A."/>
            <person name="Kuo A."/>
            <person name="LaButti K."/>
            <person name="Pangilinan J."/>
            <person name="Lipzen A."/>
            <person name="Riley R."/>
            <person name="Andreopoulos W."/>
            <person name="He G."/>
            <person name="Johnson J."/>
            <person name="Nolan M."/>
            <person name="Tritt A."/>
            <person name="Barry K.W."/>
            <person name="Grigoriev I.V."/>
            <person name="Nagy L.G."/>
            <person name="Hibbett D."/>
            <person name="Henrissat B."/>
            <person name="Matheny P.B."/>
            <person name="Labbe J."/>
            <person name="Martin F.M."/>
        </authorList>
    </citation>
    <scope>NUCLEOTIDE SEQUENCE</scope>
    <source>
        <strain evidence="1">EC-137</strain>
    </source>
</reference>
<name>A0ACB8QUR9_9AGAM</name>
<feature type="non-terminal residue" evidence="1">
    <location>
        <position position="1"/>
    </location>
</feature>